<keyword evidence="17" id="KW-1185">Reference proteome</keyword>
<feature type="active site" description="Proton acceptor" evidence="12">
    <location>
        <position position="208"/>
    </location>
</feature>
<dbReference type="GO" id="GO:0004616">
    <property type="term" value="F:phosphogluconate dehydrogenase (decarboxylating) activity"/>
    <property type="evidence" value="ECO:0007669"/>
    <property type="project" value="UniProtKB-EC"/>
</dbReference>
<evidence type="ECO:0000313" key="17">
    <source>
        <dbReference type="Proteomes" id="UP000006683"/>
    </source>
</evidence>
<dbReference type="EC" id="1.1.1.44" evidence="5 11"/>
<feature type="binding site" evidence="13">
    <location>
        <position position="473"/>
    </location>
    <ligand>
        <name>substrate</name>
        <note>ligand shared between dimeric partners</note>
    </ligand>
</feature>
<dbReference type="Proteomes" id="UP000006683">
    <property type="component" value="Chromosome"/>
</dbReference>
<organism evidence="16 17">
    <name type="scientific">Ferrimonas balearica (strain DSM 9799 / CCM 4581 / KCTC 23876 / PAT)</name>
    <dbReference type="NCBI Taxonomy" id="550540"/>
    <lineage>
        <taxon>Bacteria</taxon>
        <taxon>Pseudomonadati</taxon>
        <taxon>Pseudomonadota</taxon>
        <taxon>Gammaproteobacteria</taxon>
        <taxon>Alteromonadales</taxon>
        <taxon>Ferrimonadaceae</taxon>
        <taxon>Ferrimonas</taxon>
    </lineage>
</organism>
<evidence type="ECO:0000256" key="4">
    <source>
        <dbReference type="ARBA" id="ARBA00011738"/>
    </source>
</evidence>
<evidence type="ECO:0000313" key="16">
    <source>
        <dbReference type="EMBL" id="ADN77326.1"/>
    </source>
</evidence>
<evidence type="ECO:0000256" key="6">
    <source>
        <dbReference type="ARBA" id="ARBA00018193"/>
    </source>
</evidence>
<dbReference type="GO" id="GO:0050661">
    <property type="term" value="F:NADP binding"/>
    <property type="evidence" value="ECO:0007669"/>
    <property type="project" value="InterPro"/>
</dbReference>
<feature type="binding site" description="in other chain" evidence="13">
    <location>
        <position position="286"/>
    </location>
    <ligand>
        <name>substrate</name>
        <note>ligand shared between dimeric partners</note>
    </ligand>
</feature>
<dbReference type="Gene3D" id="1.10.1040.10">
    <property type="entry name" value="N-(1-d-carboxylethyl)-l-norvaline Dehydrogenase, domain 2"/>
    <property type="match status" value="1"/>
</dbReference>
<feature type="binding site" description="in other chain" evidence="13">
    <location>
        <position position="216"/>
    </location>
    <ligand>
        <name>substrate</name>
        <note>ligand shared between dimeric partners</note>
    </ligand>
</feature>
<dbReference type="NCBIfam" id="NF006765">
    <property type="entry name" value="PRK09287.1"/>
    <property type="match status" value="1"/>
</dbReference>
<dbReference type="KEGG" id="fbl:Fbal_3127"/>
<feature type="binding site" evidence="13">
    <location>
        <position position="479"/>
    </location>
    <ligand>
        <name>substrate</name>
        <note>ligand shared between dimeric partners</note>
    </ligand>
</feature>
<proteinExistence type="inferred from homology"/>
<feature type="domain" description="6-phosphogluconate dehydrogenase C-terminal" evidence="15">
    <location>
        <begin position="204"/>
        <end position="497"/>
    </location>
</feature>
<dbReference type="SUPFAM" id="SSF48179">
    <property type="entry name" value="6-phosphogluconate dehydrogenase C-terminal domain-like"/>
    <property type="match status" value="1"/>
</dbReference>
<protein>
    <recommendedName>
        <fullName evidence="6 11">6-phosphogluconate dehydrogenase, decarboxylating</fullName>
        <ecNumber evidence="5 11">1.1.1.44</ecNumber>
    </recommendedName>
</protein>
<evidence type="ECO:0000259" key="15">
    <source>
        <dbReference type="SMART" id="SM01350"/>
    </source>
</evidence>
<evidence type="ECO:0000256" key="11">
    <source>
        <dbReference type="PIRNR" id="PIRNR000109"/>
    </source>
</evidence>
<dbReference type="Pfam" id="PF03446">
    <property type="entry name" value="NAD_binding_2"/>
    <property type="match status" value="1"/>
</dbReference>
<feature type="binding site" description="in other chain" evidence="13">
    <location>
        <begin position="211"/>
        <end position="212"/>
    </location>
    <ligand>
        <name>substrate</name>
        <note>ligand shared between dimeric partners</note>
    </ligand>
</feature>
<dbReference type="EMBL" id="CP002209">
    <property type="protein sequence ID" value="ADN77326.1"/>
    <property type="molecule type" value="Genomic_DNA"/>
</dbReference>
<evidence type="ECO:0000256" key="5">
    <source>
        <dbReference type="ARBA" id="ARBA00013011"/>
    </source>
</evidence>
<evidence type="ECO:0000256" key="8">
    <source>
        <dbReference type="ARBA" id="ARBA00023064"/>
    </source>
</evidence>
<dbReference type="Pfam" id="PF00393">
    <property type="entry name" value="6PGD"/>
    <property type="match status" value="1"/>
</dbReference>
<dbReference type="InterPro" id="IPR006113">
    <property type="entry name" value="6PGDH_Gnd/GntZ"/>
</dbReference>
<keyword evidence="7 11" id="KW-0560">Oxidoreductase</keyword>
<dbReference type="eggNOG" id="COG0362">
    <property type="taxonomic scope" value="Bacteria"/>
</dbReference>
<evidence type="ECO:0000256" key="1">
    <source>
        <dbReference type="ARBA" id="ARBA00002526"/>
    </source>
</evidence>
<evidence type="ECO:0000256" key="10">
    <source>
        <dbReference type="ARBA" id="ARBA00048640"/>
    </source>
</evidence>
<evidence type="ECO:0000256" key="13">
    <source>
        <dbReference type="PIRSR" id="PIRSR000109-2"/>
    </source>
</evidence>
<evidence type="ECO:0000256" key="7">
    <source>
        <dbReference type="ARBA" id="ARBA00023002"/>
    </source>
</evidence>
<dbReference type="AlphaFoldDB" id="E1SV26"/>
<dbReference type="FunFam" id="1.10.1040.10:FF:000002">
    <property type="entry name" value="6-phosphogluconate dehydrogenase, decarboxylating"/>
    <property type="match status" value="1"/>
</dbReference>
<comment type="function">
    <text evidence="1 11">Catalyzes the oxidative decarboxylation of 6-phosphogluconate to ribulose 5-phosphate and CO(2), with concomitant reduction of NADP to NADPH.</text>
</comment>
<keyword evidence="9 11" id="KW-0570">Pentose shunt</keyword>
<dbReference type="Gene3D" id="1.20.5.320">
    <property type="entry name" value="6-Phosphogluconate Dehydrogenase, domain 3"/>
    <property type="match status" value="1"/>
</dbReference>
<feature type="binding site" description="in other chain" evidence="13">
    <location>
        <begin position="136"/>
        <end position="138"/>
    </location>
    <ligand>
        <name>substrate</name>
        <note>ligand shared between dimeric partners</note>
    </ligand>
</feature>
<feature type="active site" description="Proton donor" evidence="12">
    <location>
        <position position="215"/>
    </location>
</feature>
<dbReference type="InterPro" id="IPR006184">
    <property type="entry name" value="6PGdom_BS"/>
</dbReference>
<dbReference type="PANTHER" id="PTHR11811">
    <property type="entry name" value="6-PHOSPHOGLUCONATE DEHYDROGENASE"/>
    <property type="match status" value="1"/>
</dbReference>
<dbReference type="SMART" id="SM01350">
    <property type="entry name" value="6PGD"/>
    <property type="match status" value="1"/>
</dbReference>
<evidence type="ECO:0000256" key="3">
    <source>
        <dbReference type="ARBA" id="ARBA00008419"/>
    </source>
</evidence>
<evidence type="ECO:0000256" key="14">
    <source>
        <dbReference type="RuleBase" id="RU000485"/>
    </source>
</evidence>
<dbReference type="NCBIfam" id="TIGR00873">
    <property type="entry name" value="gnd"/>
    <property type="match status" value="1"/>
</dbReference>
<evidence type="ECO:0000256" key="2">
    <source>
        <dbReference type="ARBA" id="ARBA00004874"/>
    </source>
</evidence>
<dbReference type="STRING" id="550540.Fbal_3127"/>
<keyword evidence="11 14" id="KW-0521">NADP</keyword>
<dbReference type="GeneID" id="67183346"/>
<reference evidence="16 17" key="1">
    <citation type="journal article" date="2010" name="Stand. Genomic Sci.">
        <title>Complete genome sequence of Ferrimonas balearica type strain (PAT).</title>
        <authorList>
            <person name="Nolan M."/>
            <person name="Sikorski J."/>
            <person name="Davenport K."/>
            <person name="Lucas S."/>
            <person name="Glavina Del Rio T."/>
            <person name="Tice H."/>
            <person name="Cheng J."/>
            <person name="Goodwin L."/>
            <person name="Pitluck S."/>
            <person name="Liolios K."/>
            <person name="Ivanova N."/>
            <person name="Mavromatis K."/>
            <person name="Ovchinnikova G."/>
            <person name="Pati A."/>
            <person name="Chen A."/>
            <person name="Palaniappan K."/>
            <person name="Land M."/>
            <person name="Hauser L."/>
            <person name="Chang Y."/>
            <person name="Jeffries C."/>
            <person name="Tapia R."/>
            <person name="Brettin T."/>
            <person name="Detter J."/>
            <person name="Han C."/>
            <person name="Yasawong M."/>
            <person name="Rohde M."/>
            <person name="Tindall B."/>
            <person name="Goker M."/>
            <person name="Woyke T."/>
            <person name="Bristow J."/>
            <person name="Eisen J."/>
            <person name="Markowitz V."/>
            <person name="Hugenholtz P."/>
            <person name="Kyrpides N."/>
            <person name="Klenk H."/>
            <person name="Lapidus A."/>
        </authorList>
    </citation>
    <scope>NUCLEOTIDE SEQUENCE [LARGE SCALE GENOMIC DNA]</scope>
    <source>
        <strain evidence="17">DSM 9799 / CCM 4581 / KCTC 23876 / PAT</strain>
    </source>
</reference>
<dbReference type="GO" id="GO:0006098">
    <property type="term" value="P:pentose-phosphate shunt"/>
    <property type="evidence" value="ECO:0007669"/>
    <property type="project" value="UniProtKB-UniPathway"/>
</dbReference>
<dbReference type="PROSITE" id="PS00461">
    <property type="entry name" value="6PGD"/>
    <property type="match status" value="1"/>
</dbReference>
<evidence type="ECO:0000256" key="12">
    <source>
        <dbReference type="PIRSR" id="PIRSR000109-1"/>
    </source>
</evidence>
<accession>E1SV26</accession>
<name>E1SV26_FERBD</name>
<dbReference type="Gene3D" id="3.40.50.720">
    <property type="entry name" value="NAD(P)-binding Rossmann-like Domain"/>
    <property type="match status" value="1"/>
</dbReference>
<dbReference type="HOGENOM" id="CLU_024540_4_2_6"/>
<dbReference type="InterPro" id="IPR036291">
    <property type="entry name" value="NAD(P)-bd_dom_sf"/>
</dbReference>
<dbReference type="RefSeq" id="WP_013346632.1">
    <property type="nucleotide sequence ID" value="NC_014541.1"/>
</dbReference>
<comment type="pathway">
    <text evidence="2 11 14">Carbohydrate degradation; pentose phosphate pathway; D-ribulose 5-phosphate from D-glucose 6-phosphate (oxidative stage): step 3/3.</text>
</comment>
<sequence>MEQNGAPYDVGFVGLGVMGKSLVLNLADNGYRVAAFDLDADKITAVEAQDQAESQSRRVLGCPNLATLLAQLTAPRLVVLSIPAGAAVDAVCEQLLAAGIGPDDVVVDTGNSLWTDTVKREAHYRGQFHFFSTAVSGGEVGARFGPSLMASGDARAWQRLAPLWQAIAAKVDPDSGKPIERFEPGNPVREGEPCAAYIGPAGAGHYVKMVHNGIEYADMQLICEAYHILRTALGLTPAEIAAIFRRWNAGVLDSYLMAISAEVLDTWDEASDGPLVDVILDKAGQKGTGLWTAVSSLELGCPAPTIAQAVYARALSGQRAERLAAAELLRGPEPVALSDAEREALIEQLHDALYCAKICAYAQGFQLMASAAKVQGWTLDFAAIARIWRAGCIIRAVFLQSIAAAYERDDSLANLLVDPFFTEQLHRYQGNWRRAIAQATLLGIPCGALSASLAYFDSYRLGTLPANLLQGQRDFFGAHGFARTDRDEGARFHVDWSAPGRPVRPA</sequence>
<dbReference type="SUPFAM" id="SSF51735">
    <property type="entry name" value="NAD(P)-binding Rossmann-fold domains"/>
    <property type="match status" value="1"/>
</dbReference>
<comment type="subunit">
    <text evidence="4 11">Homodimer.</text>
</comment>
<dbReference type="PRINTS" id="PR00076">
    <property type="entry name" value="6PGDHDRGNASE"/>
</dbReference>
<feature type="binding site" description="in other chain" evidence="13">
    <location>
        <position position="111"/>
    </location>
    <ligand>
        <name>substrate</name>
        <note>ligand shared between dimeric partners</note>
    </ligand>
</feature>
<dbReference type="UniPathway" id="UPA00115">
    <property type="reaction ID" value="UER00410"/>
</dbReference>
<dbReference type="OrthoDB" id="9804542at2"/>
<dbReference type="InterPro" id="IPR006183">
    <property type="entry name" value="Pgluconate_DH"/>
</dbReference>
<dbReference type="InterPro" id="IPR008927">
    <property type="entry name" value="6-PGluconate_DH-like_C_sf"/>
</dbReference>
<feature type="binding site" description="in other chain" evidence="13">
    <location>
        <position position="313"/>
    </location>
    <ligand>
        <name>substrate</name>
        <note>ligand shared between dimeric partners</note>
    </ligand>
</feature>
<keyword evidence="8 14" id="KW-0311">Gluconate utilization</keyword>
<gene>
    <name evidence="16" type="ordered locus">Fbal_3127</name>
</gene>
<dbReference type="PIRSF" id="PIRSF000109">
    <property type="entry name" value="6PGD"/>
    <property type="match status" value="1"/>
</dbReference>
<dbReference type="InterPro" id="IPR013328">
    <property type="entry name" value="6PGD_dom2"/>
</dbReference>
<evidence type="ECO:0000256" key="9">
    <source>
        <dbReference type="ARBA" id="ARBA00023126"/>
    </source>
</evidence>
<comment type="similarity">
    <text evidence="3 11 14">Belongs to the 6-phosphogluconate dehydrogenase family.</text>
</comment>
<comment type="catalytic activity">
    <reaction evidence="10 11 14">
        <text>6-phospho-D-gluconate + NADP(+) = D-ribulose 5-phosphate + CO2 + NADPH</text>
        <dbReference type="Rhea" id="RHEA:10116"/>
        <dbReference type="ChEBI" id="CHEBI:16526"/>
        <dbReference type="ChEBI" id="CHEBI:57783"/>
        <dbReference type="ChEBI" id="CHEBI:58121"/>
        <dbReference type="ChEBI" id="CHEBI:58349"/>
        <dbReference type="ChEBI" id="CHEBI:58759"/>
        <dbReference type="EC" id="1.1.1.44"/>
    </reaction>
</comment>
<dbReference type="InterPro" id="IPR006115">
    <property type="entry name" value="6PGDH_NADP-bd"/>
</dbReference>
<dbReference type="GO" id="GO:0019521">
    <property type="term" value="P:D-gluconate metabolic process"/>
    <property type="evidence" value="ECO:0007669"/>
    <property type="project" value="UniProtKB-KW"/>
</dbReference>
<dbReference type="InterPro" id="IPR006114">
    <property type="entry name" value="6PGDH_C"/>
</dbReference>